<dbReference type="InterPro" id="IPR000014">
    <property type="entry name" value="PAS"/>
</dbReference>
<comment type="catalytic activity">
    <reaction evidence="1">
        <text>ATP + protein L-histidine = ADP + protein N-phospho-L-histidine.</text>
        <dbReference type="EC" id="2.7.13.3"/>
    </reaction>
</comment>
<feature type="domain" description="PAC" evidence="11">
    <location>
        <begin position="438"/>
        <end position="492"/>
    </location>
</feature>
<dbReference type="GO" id="GO:0004721">
    <property type="term" value="F:phosphoprotein phosphatase activity"/>
    <property type="evidence" value="ECO:0007669"/>
    <property type="project" value="TreeGrafter"/>
</dbReference>
<dbReference type="InterPro" id="IPR003594">
    <property type="entry name" value="HATPase_dom"/>
</dbReference>
<dbReference type="InterPro" id="IPR004358">
    <property type="entry name" value="Sig_transdc_His_kin-like_C"/>
</dbReference>
<keyword evidence="4" id="KW-0808">Transferase</keyword>
<dbReference type="Gene3D" id="3.30.565.10">
    <property type="entry name" value="Histidine kinase-like ATPase, C-terminal domain"/>
    <property type="match status" value="1"/>
</dbReference>
<dbReference type="SUPFAM" id="SSF55874">
    <property type="entry name" value="ATPase domain of HSP90 chaperone/DNA topoisomerase II/histidine kinase"/>
    <property type="match status" value="1"/>
</dbReference>
<accession>A0A917J8U1</accession>
<dbReference type="GO" id="GO:0016036">
    <property type="term" value="P:cellular response to phosphate starvation"/>
    <property type="evidence" value="ECO:0007669"/>
    <property type="project" value="TreeGrafter"/>
</dbReference>
<reference evidence="12" key="1">
    <citation type="journal article" date="2014" name="Int. J. Syst. Evol. Microbiol.">
        <title>Complete genome sequence of Corynebacterium casei LMG S-19264T (=DSM 44701T), isolated from a smear-ripened cheese.</title>
        <authorList>
            <consortium name="US DOE Joint Genome Institute (JGI-PGF)"/>
            <person name="Walter F."/>
            <person name="Albersmeier A."/>
            <person name="Kalinowski J."/>
            <person name="Ruckert C."/>
        </authorList>
    </citation>
    <scope>NUCLEOTIDE SEQUENCE</scope>
    <source>
        <strain evidence="12">CCM 8711</strain>
    </source>
</reference>
<dbReference type="InterPro" id="IPR036890">
    <property type="entry name" value="HATPase_C_sf"/>
</dbReference>
<dbReference type="PROSITE" id="PS50113">
    <property type="entry name" value="PAC"/>
    <property type="match status" value="3"/>
</dbReference>
<dbReference type="Gene3D" id="1.10.287.130">
    <property type="match status" value="1"/>
</dbReference>
<dbReference type="CDD" id="cd00075">
    <property type="entry name" value="HATPase"/>
    <property type="match status" value="1"/>
</dbReference>
<name>A0A917J8U1_9SPHI</name>
<dbReference type="InterPro" id="IPR005467">
    <property type="entry name" value="His_kinase_dom"/>
</dbReference>
<dbReference type="SMART" id="SM00086">
    <property type="entry name" value="PAC"/>
    <property type="match status" value="4"/>
</dbReference>
<sequence>MGEFIRLANWAETSVGTPDTWSDSLRSAVSLSINSGFPIAIYWGSDFTLIYNDAWSTIPGNKHPWALGKPGAVVWPEIWDGLEQQFNDVLNKGQSIRQPDSLLLMNRYGYVEECYFDYTLSPITALDGSIGGVFNAVIETSYRVINERRNQVLTKLLQQLNRAHGLQEAINKVQSILDHCREDIPFYQLFSTDNENTHQALLTISSGLSPANEAAVNWPYMMGMNGSDAIYIEDLNKYLAEPALSTWGTPCTEALIVPVSTDEARIGGYLVMGVSPRKKLDADYRHFLNTVGLHTGTILNNGYSYELNNALMREQALNEELASANEELSSTNEELHISQQSLAMLNAELEERVANRTSKLAESENRFRNLIKDAPVAIAVFTSRSLVIESANNYMLNMWGKTSDVIGLTFSKAVPELVGQPFFPLLDQVFTNGNTYYGNESIATINHNGILTNGYYNFVYQPVKDESGTTVSIISIAHDVTEQVNARKKIEEVALSLRSLVMTAHYALMILRGQDWVIEIANTPLANLWGRTVEDITGRRLMDVLPELEGQPFPALLRRIFETGKGYGQEEEVFYLDSPEGPVTKYVSFYYDPVFDSEGNVTGIIVAAEDITNQVNNRLLLEQSYSEQQALNEELTAINEEVASANEELVTTNEELAHTKENLQEIVGRLATSEARIRYMIAEAPVAIGILTSQLLVIEAANNKILELWGKNSSIIGMPLQDALPELKGQPFLDILDSVYTSGQTYYGNEVHAKLERNGVLEELYFNFAYHPIFDDANQTSSIIVVATDVTEQVISRRKVENAEEMLRFSVDAANMGTWYLDVVSREFIPSTRLKELFGFNANDEVSYADVVNQIPEEYRQYIEAEVEKALANDDSYNVEHPVLGNNDHKIRWVRASGKLNKNPKDGRSYFSGVLIDITEQKQDEQRKNDFIGMVSHELKTPLTSLSAYIQMLHARAKKNDDNFVTGALDKVSIQVKKMSSMINGFLNVSRLESGKIHLDIQQFRLDELVKDMVDETILTTASHELVLLPCDAALVAADRDKIGSVISNLISNAIKYSPRGKRIEVNCIIVDEMARVSVKDEGMGIKPQDIEKLFERYYRVDSKHTQTISGFGIGLYLCAEIIQRHNGNIWVESEMGQGSTFFFSLPLA</sequence>
<dbReference type="EMBL" id="BMDO01000001">
    <property type="protein sequence ID" value="GGI49409.1"/>
    <property type="molecule type" value="Genomic_DNA"/>
</dbReference>
<dbReference type="InterPro" id="IPR013656">
    <property type="entry name" value="PAS_4"/>
</dbReference>
<dbReference type="GO" id="GO:0005886">
    <property type="term" value="C:plasma membrane"/>
    <property type="evidence" value="ECO:0007669"/>
    <property type="project" value="TreeGrafter"/>
</dbReference>
<evidence type="ECO:0000256" key="8">
    <source>
        <dbReference type="SAM" id="Coils"/>
    </source>
</evidence>
<comment type="caution">
    <text evidence="12">The sequence shown here is derived from an EMBL/GenBank/DDBJ whole genome shotgun (WGS) entry which is preliminary data.</text>
</comment>
<dbReference type="AlphaFoldDB" id="A0A917J8U1"/>
<dbReference type="PANTHER" id="PTHR45453:SF1">
    <property type="entry name" value="PHOSPHATE REGULON SENSOR PROTEIN PHOR"/>
    <property type="match status" value="1"/>
</dbReference>
<dbReference type="InterPro" id="IPR035965">
    <property type="entry name" value="PAS-like_dom_sf"/>
</dbReference>
<dbReference type="FunFam" id="1.10.287.130:FF:000001">
    <property type="entry name" value="Two-component sensor histidine kinase"/>
    <property type="match status" value="1"/>
</dbReference>
<dbReference type="PRINTS" id="PR00344">
    <property type="entry name" value="BCTRLSENSOR"/>
</dbReference>
<keyword evidence="8" id="KW-0175">Coiled coil</keyword>
<evidence type="ECO:0000256" key="5">
    <source>
        <dbReference type="ARBA" id="ARBA00022777"/>
    </source>
</evidence>
<dbReference type="CDD" id="cd00130">
    <property type="entry name" value="PAS"/>
    <property type="match status" value="1"/>
</dbReference>
<dbReference type="SMART" id="SM00388">
    <property type="entry name" value="HisKA"/>
    <property type="match status" value="1"/>
</dbReference>
<dbReference type="SMART" id="SM00091">
    <property type="entry name" value="PAS"/>
    <property type="match status" value="4"/>
</dbReference>
<feature type="domain" description="PAC" evidence="11">
    <location>
        <begin position="877"/>
        <end position="930"/>
    </location>
</feature>
<evidence type="ECO:0000259" key="10">
    <source>
        <dbReference type="PROSITE" id="PS50112"/>
    </source>
</evidence>
<organism evidence="12 13">
    <name type="scientific">Mucilaginibacter galii</name>
    <dbReference type="NCBI Taxonomy" id="2005073"/>
    <lineage>
        <taxon>Bacteria</taxon>
        <taxon>Pseudomonadati</taxon>
        <taxon>Bacteroidota</taxon>
        <taxon>Sphingobacteriia</taxon>
        <taxon>Sphingobacteriales</taxon>
        <taxon>Sphingobacteriaceae</taxon>
        <taxon>Mucilaginibacter</taxon>
    </lineage>
</organism>
<dbReference type="GO" id="GO:0000155">
    <property type="term" value="F:phosphorelay sensor kinase activity"/>
    <property type="evidence" value="ECO:0007669"/>
    <property type="project" value="InterPro"/>
</dbReference>
<keyword evidence="5" id="KW-0418">Kinase</keyword>
<dbReference type="PROSITE" id="PS50109">
    <property type="entry name" value="HIS_KIN"/>
    <property type="match status" value="1"/>
</dbReference>
<evidence type="ECO:0000256" key="7">
    <source>
        <dbReference type="ARBA" id="ARBA00023136"/>
    </source>
</evidence>
<feature type="domain" description="Histidine kinase" evidence="9">
    <location>
        <begin position="934"/>
        <end position="1149"/>
    </location>
</feature>
<evidence type="ECO:0000256" key="4">
    <source>
        <dbReference type="ARBA" id="ARBA00022679"/>
    </source>
</evidence>
<keyword evidence="3" id="KW-0597">Phosphoprotein</keyword>
<dbReference type="PROSITE" id="PS50112">
    <property type="entry name" value="PAS"/>
    <property type="match status" value="1"/>
</dbReference>
<evidence type="ECO:0000256" key="2">
    <source>
        <dbReference type="ARBA" id="ARBA00012438"/>
    </source>
</evidence>
<gene>
    <name evidence="12" type="ORF">GCM10011425_06210</name>
</gene>
<keyword evidence="7" id="KW-0472">Membrane</keyword>
<dbReference type="Pfam" id="PF02518">
    <property type="entry name" value="HATPase_c"/>
    <property type="match status" value="1"/>
</dbReference>
<evidence type="ECO:0000313" key="13">
    <source>
        <dbReference type="Proteomes" id="UP000662074"/>
    </source>
</evidence>
<feature type="coiled-coil region" evidence="8">
    <location>
        <begin position="621"/>
        <end position="666"/>
    </location>
</feature>
<dbReference type="Pfam" id="PF08448">
    <property type="entry name" value="PAS_4"/>
    <property type="match status" value="3"/>
</dbReference>
<dbReference type="Pfam" id="PF00512">
    <property type="entry name" value="HisKA"/>
    <property type="match status" value="1"/>
</dbReference>
<evidence type="ECO:0000256" key="1">
    <source>
        <dbReference type="ARBA" id="ARBA00000085"/>
    </source>
</evidence>
<evidence type="ECO:0000259" key="11">
    <source>
        <dbReference type="PROSITE" id="PS50113"/>
    </source>
</evidence>
<dbReference type="InterPro" id="IPR050351">
    <property type="entry name" value="BphY/WalK/GraS-like"/>
</dbReference>
<dbReference type="InterPro" id="IPR001610">
    <property type="entry name" value="PAC"/>
</dbReference>
<dbReference type="FunFam" id="3.30.565.10:FF:000006">
    <property type="entry name" value="Sensor histidine kinase WalK"/>
    <property type="match status" value="1"/>
</dbReference>
<proteinExistence type="predicted"/>
<feature type="domain" description="PAS" evidence="10">
    <location>
        <begin position="803"/>
        <end position="874"/>
    </location>
</feature>
<dbReference type="Proteomes" id="UP000662074">
    <property type="component" value="Unassembled WGS sequence"/>
</dbReference>
<evidence type="ECO:0000313" key="12">
    <source>
        <dbReference type="EMBL" id="GGI49409.1"/>
    </source>
</evidence>
<keyword evidence="13" id="KW-1185">Reference proteome</keyword>
<protein>
    <recommendedName>
        <fullName evidence="2">histidine kinase</fullName>
        <ecNumber evidence="2">2.7.13.3</ecNumber>
    </recommendedName>
</protein>
<dbReference type="Gene3D" id="3.30.450.20">
    <property type="entry name" value="PAS domain"/>
    <property type="match status" value="5"/>
</dbReference>
<evidence type="ECO:0000256" key="6">
    <source>
        <dbReference type="ARBA" id="ARBA00023012"/>
    </source>
</evidence>
<dbReference type="SMART" id="SM00387">
    <property type="entry name" value="HATPase_c"/>
    <property type="match status" value="1"/>
</dbReference>
<dbReference type="InterPro" id="IPR000700">
    <property type="entry name" value="PAS-assoc_C"/>
</dbReference>
<feature type="coiled-coil region" evidence="8">
    <location>
        <begin position="307"/>
        <end position="366"/>
    </location>
</feature>
<feature type="domain" description="PAC" evidence="11">
    <location>
        <begin position="569"/>
        <end position="623"/>
    </location>
</feature>
<dbReference type="SUPFAM" id="SSF55785">
    <property type="entry name" value="PYP-like sensor domain (PAS domain)"/>
    <property type="match status" value="4"/>
</dbReference>
<dbReference type="PANTHER" id="PTHR45453">
    <property type="entry name" value="PHOSPHATE REGULON SENSOR PROTEIN PHOR"/>
    <property type="match status" value="1"/>
</dbReference>
<dbReference type="EC" id="2.7.13.3" evidence="2"/>
<dbReference type="InterPro" id="IPR003661">
    <property type="entry name" value="HisK_dim/P_dom"/>
</dbReference>
<keyword evidence="6" id="KW-0902">Two-component regulatory system</keyword>
<evidence type="ECO:0000259" key="9">
    <source>
        <dbReference type="PROSITE" id="PS50109"/>
    </source>
</evidence>
<reference evidence="12" key="2">
    <citation type="submission" date="2020-09" db="EMBL/GenBank/DDBJ databases">
        <authorList>
            <person name="Sun Q."/>
            <person name="Sedlacek I."/>
        </authorList>
    </citation>
    <scope>NUCLEOTIDE SEQUENCE</scope>
    <source>
        <strain evidence="12">CCM 8711</strain>
    </source>
</reference>
<dbReference type="SUPFAM" id="SSF47384">
    <property type="entry name" value="Homodimeric domain of signal transducing histidine kinase"/>
    <property type="match status" value="1"/>
</dbReference>
<evidence type="ECO:0000256" key="3">
    <source>
        <dbReference type="ARBA" id="ARBA00022553"/>
    </source>
</evidence>
<dbReference type="NCBIfam" id="TIGR00229">
    <property type="entry name" value="sensory_box"/>
    <property type="match status" value="2"/>
</dbReference>
<dbReference type="InterPro" id="IPR036097">
    <property type="entry name" value="HisK_dim/P_sf"/>
</dbReference>
<dbReference type="CDD" id="cd00082">
    <property type="entry name" value="HisKA"/>
    <property type="match status" value="1"/>
</dbReference>